<evidence type="ECO:0000256" key="7">
    <source>
        <dbReference type="ARBA" id="ARBA00047989"/>
    </source>
</evidence>
<dbReference type="AlphaFoldDB" id="A0AAE3FGY1"/>
<dbReference type="GO" id="GO:0005507">
    <property type="term" value="F:copper ion binding"/>
    <property type="evidence" value="ECO:0007669"/>
    <property type="project" value="TreeGrafter"/>
</dbReference>
<comment type="similarity">
    <text evidence="2 10">Belongs to the purine nucleoside phosphorylase YfiH/LACC1 family.</text>
</comment>
<evidence type="ECO:0000256" key="2">
    <source>
        <dbReference type="ARBA" id="ARBA00007353"/>
    </source>
</evidence>
<comment type="catalytic activity">
    <reaction evidence="1">
        <text>inosine + phosphate = alpha-D-ribose 1-phosphate + hypoxanthine</text>
        <dbReference type="Rhea" id="RHEA:27646"/>
        <dbReference type="ChEBI" id="CHEBI:17368"/>
        <dbReference type="ChEBI" id="CHEBI:17596"/>
        <dbReference type="ChEBI" id="CHEBI:43474"/>
        <dbReference type="ChEBI" id="CHEBI:57720"/>
        <dbReference type="EC" id="2.4.2.1"/>
    </reaction>
    <physiologicalReaction direction="left-to-right" evidence="1">
        <dbReference type="Rhea" id="RHEA:27647"/>
    </physiologicalReaction>
</comment>
<evidence type="ECO:0000256" key="4">
    <source>
        <dbReference type="ARBA" id="ARBA00022723"/>
    </source>
</evidence>
<organism evidence="11 12">
    <name type="scientific">Candidatus Colimorpha enterica</name>
    <dbReference type="NCBI Taxonomy" id="3083063"/>
    <lineage>
        <taxon>Bacteria</taxon>
        <taxon>Pseudomonadati</taxon>
        <taxon>Bacteroidota</taxon>
        <taxon>Bacteroidia</taxon>
        <taxon>Bacteroidales</taxon>
        <taxon>Candidatus Colimorpha</taxon>
    </lineage>
</organism>
<comment type="caution">
    <text evidence="11">The sequence shown here is derived from an EMBL/GenBank/DDBJ whole genome shotgun (WGS) entry which is preliminary data.</text>
</comment>
<dbReference type="Pfam" id="PF02578">
    <property type="entry name" value="Cu-oxidase_4"/>
    <property type="match status" value="1"/>
</dbReference>
<comment type="catalytic activity">
    <reaction evidence="7">
        <text>adenosine + H2O + H(+) = inosine + NH4(+)</text>
        <dbReference type="Rhea" id="RHEA:24408"/>
        <dbReference type="ChEBI" id="CHEBI:15377"/>
        <dbReference type="ChEBI" id="CHEBI:15378"/>
        <dbReference type="ChEBI" id="CHEBI:16335"/>
        <dbReference type="ChEBI" id="CHEBI:17596"/>
        <dbReference type="ChEBI" id="CHEBI:28938"/>
        <dbReference type="EC" id="3.5.4.4"/>
    </reaction>
    <physiologicalReaction direction="left-to-right" evidence="7">
        <dbReference type="Rhea" id="RHEA:24409"/>
    </physiologicalReaction>
</comment>
<dbReference type="PANTHER" id="PTHR30616">
    <property type="entry name" value="UNCHARACTERIZED PROTEIN YFIH"/>
    <property type="match status" value="1"/>
</dbReference>
<dbReference type="GO" id="GO:0017061">
    <property type="term" value="F:S-methyl-5-thioadenosine phosphorylase activity"/>
    <property type="evidence" value="ECO:0007669"/>
    <property type="project" value="UniProtKB-EC"/>
</dbReference>
<dbReference type="EMBL" id="JALEMU010000052">
    <property type="protein sequence ID" value="MCI5755299.1"/>
    <property type="molecule type" value="Genomic_DNA"/>
</dbReference>
<dbReference type="NCBIfam" id="TIGR00726">
    <property type="entry name" value="peptidoglycan editing factor PgeF"/>
    <property type="match status" value="1"/>
</dbReference>
<evidence type="ECO:0000313" key="11">
    <source>
        <dbReference type="EMBL" id="MCI5755299.1"/>
    </source>
</evidence>
<gene>
    <name evidence="11" type="primary">pgeF</name>
    <name evidence="11" type="ORF">MR241_03270</name>
</gene>
<dbReference type="PANTHER" id="PTHR30616:SF2">
    <property type="entry name" value="PURINE NUCLEOSIDE PHOSPHORYLASE LACC1"/>
    <property type="match status" value="1"/>
</dbReference>
<dbReference type="InterPro" id="IPR038371">
    <property type="entry name" value="Cu_polyphenol_OxRdtase_sf"/>
</dbReference>
<dbReference type="SUPFAM" id="SSF64438">
    <property type="entry name" value="CNF1/YfiH-like putative cysteine hydrolases"/>
    <property type="match status" value="1"/>
</dbReference>
<evidence type="ECO:0000313" key="12">
    <source>
        <dbReference type="Proteomes" id="UP001139365"/>
    </source>
</evidence>
<evidence type="ECO:0000256" key="9">
    <source>
        <dbReference type="ARBA" id="ARBA00049893"/>
    </source>
</evidence>
<proteinExistence type="inferred from homology"/>
<dbReference type="Proteomes" id="UP001139365">
    <property type="component" value="Unassembled WGS sequence"/>
</dbReference>
<reference evidence="11 12" key="1">
    <citation type="submission" date="2022-03" db="EMBL/GenBank/DDBJ databases">
        <title>Metagenome-assembled genomes from swine fecal metagenomes.</title>
        <authorList>
            <person name="Holman D.B."/>
            <person name="Kommadath A."/>
        </authorList>
    </citation>
    <scope>NUCLEOTIDE SEQUENCE [LARGE SCALE GENOMIC DNA]</scope>
    <source>
        <strain evidence="11">SUG147</strain>
    </source>
</reference>
<keyword evidence="6" id="KW-0862">Zinc</keyword>
<evidence type="ECO:0000256" key="5">
    <source>
        <dbReference type="ARBA" id="ARBA00022801"/>
    </source>
</evidence>
<keyword evidence="4" id="KW-0479">Metal-binding</keyword>
<dbReference type="Gene3D" id="3.60.140.10">
    <property type="entry name" value="CNF1/YfiH-like putative cysteine hydrolases"/>
    <property type="match status" value="1"/>
</dbReference>
<keyword evidence="5" id="KW-0378">Hydrolase</keyword>
<dbReference type="CDD" id="cd16833">
    <property type="entry name" value="YfiH"/>
    <property type="match status" value="1"/>
</dbReference>
<comment type="catalytic activity">
    <reaction evidence="8">
        <text>adenosine + phosphate = alpha-D-ribose 1-phosphate + adenine</text>
        <dbReference type="Rhea" id="RHEA:27642"/>
        <dbReference type="ChEBI" id="CHEBI:16335"/>
        <dbReference type="ChEBI" id="CHEBI:16708"/>
        <dbReference type="ChEBI" id="CHEBI:43474"/>
        <dbReference type="ChEBI" id="CHEBI:57720"/>
        <dbReference type="EC" id="2.4.2.1"/>
    </reaction>
    <physiologicalReaction direction="left-to-right" evidence="8">
        <dbReference type="Rhea" id="RHEA:27643"/>
    </physiologicalReaction>
</comment>
<evidence type="ECO:0000256" key="3">
    <source>
        <dbReference type="ARBA" id="ARBA00022679"/>
    </source>
</evidence>
<dbReference type="InterPro" id="IPR003730">
    <property type="entry name" value="Cu_polyphenol_OxRdtase"/>
</dbReference>
<evidence type="ECO:0000256" key="10">
    <source>
        <dbReference type="RuleBase" id="RU361274"/>
    </source>
</evidence>
<accession>A0AAE3FGY1</accession>
<dbReference type="InterPro" id="IPR011324">
    <property type="entry name" value="Cytotoxic_necrot_fac-like_cat"/>
</dbReference>
<evidence type="ECO:0000256" key="1">
    <source>
        <dbReference type="ARBA" id="ARBA00000553"/>
    </source>
</evidence>
<comment type="catalytic activity">
    <reaction evidence="9">
        <text>S-methyl-5'-thioadenosine + phosphate = 5-(methylsulfanyl)-alpha-D-ribose 1-phosphate + adenine</text>
        <dbReference type="Rhea" id="RHEA:11852"/>
        <dbReference type="ChEBI" id="CHEBI:16708"/>
        <dbReference type="ChEBI" id="CHEBI:17509"/>
        <dbReference type="ChEBI" id="CHEBI:43474"/>
        <dbReference type="ChEBI" id="CHEBI:58533"/>
        <dbReference type="EC" id="2.4.2.28"/>
    </reaction>
    <physiologicalReaction direction="left-to-right" evidence="9">
        <dbReference type="Rhea" id="RHEA:11853"/>
    </physiologicalReaction>
</comment>
<protein>
    <recommendedName>
        <fullName evidence="10">Purine nucleoside phosphorylase</fullName>
    </recommendedName>
</protein>
<name>A0AAE3FGY1_9BACT</name>
<dbReference type="GO" id="GO:0016787">
    <property type="term" value="F:hydrolase activity"/>
    <property type="evidence" value="ECO:0007669"/>
    <property type="project" value="UniProtKB-KW"/>
</dbReference>
<evidence type="ECO:0000256" key="8">
    <source>
        <dbReference type="ARBA" id="ARBA00048968"/>
    </source>
</evidence>
<sequence>MSEYGNKFCIEEKSGVPLIGCREIPFPHGFSTRLGGVSSEPGYETLDLGAGRDEAAINENRKRFARALSGKDGTPLVSARQIHSAKAVYTDRPGGEYECDAFVTDVLGMIIAVKTADCVPILFCDPENRVIGAAHAGWRGTVSGVAASCLREMEKHGADPHKTVAAIGPCIKSCCYEVDGKFVSAVSASEFAGICMKHITGAGEHRADLQLMNRDILISCGIPSENVHISGFCTFCGSSLFFSHRAGRGVRGLMMSGIMLP</sequence>
<evidence type="ECO:0000256" key="6">
    <source>
        <dbReference type="ARBA" id="ARBA00022833"/>
    </source>
</evidence>
<keyword evidence="3" id="KW-0808">Transferase</keyword>